<dbReference type="EMBL" id="CP110418">
    <property type="protein sequence ID" value="UZG50357.1"/>
    <property type="molecule type" value="Genomic_DNA"/>
</dbReference>
<feature type="binding site" evidence="4">
    <location>
        <position position="55"/>
    </location>
    <ligand>
        <name>substrate</name>
    </ligand>
</feature>
<keyword evidence="6" id="KW-0436">Ligase</keyword>
<evidence type="ECO:0000313" key="6">
    <source>
        <dbReference type="EMBL" id="UZG50357.1"/>
    </source>
</evidence>
<keyword evidence="5" id="KW-0479">Metal-binding</keyword>
<comment type="cofactor">
    <cofactor evidence="5">
        <name>Mg(2+)</name>
        <dbReference type="ChEBI" id="CHEBI:18420"/>
    </cofactor>
</comment>
<dbReference type="PANTHER" id="PTHR23407">
    <property type="entry name" value="ATPASE INHIBITOR/5-FORMYLTETRAHYDROFOLATE CYCLO-LIGASE"/>
    <property type="match status" value="1"/>
</dbReference>
<dbReference type="GO" id="GO:0030272">
    <property type="term" value="F:5-formyltetrahydrofolate cyclo-ligase activity"/>
    <property type="evidence" value="ECO:0007669"/>
    <property type="project" value="UniProtKB-EC"/>
</dbReference>
<dbReference type="Gene3D" id="3.40.50.10420">
    <property type="entry name" value="NagB/RpiA/CoA transferase-like"/>
    <property type="match status" value="1"/>
</dbReference>
<dbReference type="AlphaFoldDB" id="A0AA47AHJ8"/>
<comment type="catalytic activity">
    <reaction evidence="5">
        <text>(6S)-5-formyl-5,6,7,8-tetrahydrofolate + ATP = (6R)-5,10-methenyltetrahydrofolate + ADP + phosphate</text>
        <dbReference type="Rhea" id="RHEA:10488"/>
        <dbReference type="ChEBI" id="CHEBI:30616"/>
        <dbReference type="ChEBI" id="CHEBI:43474"/>
        <dbReference type="ChEBI" id="CHEBI:57455"/>
        <dbReference type="ChEBI" id="CHEBI:57457"/>
        <dbReference type="ChEBI" id="CHEBI:456216"/>
        <dbReference type="EC" id="6.3.3.2"/>
    </reaction>
</comment>
<organism evidence="6 7">
    <name type="scientific">Veillonella rogosae</name>
    <dbReference type="NCBI Taxonomy" id="423477"/>
    <lineage>
        <taxon>Bacteria</taxon>
        <taxon>Bacillati</taxon>
        <taxon>Bacillota</taxon>
        <taxon>Negativicutes</taxon>
        <taxon>Veillonellales</taxon>
        <taxon>Veillonellaceae</taxon>
        <taxon>Veillonella</taxon>
    </lineage>
</organism>
<keyword evidence="5" id="KW-0460">Magnesium</keyword>
<evidence type="ECO:0000313" key="7">
    <source>
        <dbReference type="Proteomes" id="UP001164244"/>
    </source>
</evidence>
<dbReference type="EC" id="6.3.3.2" evidence="5"/>
<dbReference type="Proteomes" id="UP001164244">
    <property type="component" value="Chromosome"/>
</dbReference>
<dbReference type="GO" id="GO:0046872">
    <property type="term" value="F:metal ion binding"/>
    <property type="evidence" value="ECO:0007669"/>
    <property type="project" value="UniProtKB-KW"/>
</dbReference>
<evidence type="ECO:0000256" key="4">
    <source>
        <dbReference type="PIRSR" id="PIRSR006806-1"/>
    </source>
</evidence>
<comment type="similarity">
    <text evidence="1 5">Belongs to the 5-formyltetrahydrofolate cyclo-ligase family.</text>
</comment>
<dbReference type="NCBIfam" id="TIGR02727">
    <property type="entry name" value="MTHFS_bact"/>
    <property type="match status" value="1"/>
</dbReference>
<evidence type="ECO:0000256" key="3">
    <source>
        <dbReference type="ARBA" id="ARBA00022840"/>
    </source>
</evidence>
<dbReference type="RefSeq" id="WP_265137554.1">
    <property type="nucleotide sequence ID" value="NZ_CP110418.1"/>
</dbReference>
<dbReference type="InterPro" id="IPR024185">
    <property type="entry name" value="FTHF_cligase-like_sf"/>
</dbReference>
<reference evidence="6" key="1">
    <citation type="submission" date="2022-11" db="EMBL/GenBank/DDBJ databases">
        <title>Complete genome sequence of Veillonella rogosae KCOM 3468 isolated from human Subgingival dental plaque of Chronic peridontitis Lesion.</title>
        <authorList>
            <person name="Park S.-N."/>
            <person name="Lim Y.K."/>
            <person name="Kook J.-K."/>
        </authorList>
    </citation>
    <scope>NUCLEOTIDE SEQUENCE</scope>
    <source>
        <strain evidence="6">KCOM 3468</strain>
    </source>
</reference>
<evidence type="ECO:0000256" key="1">
    <source>
        <dbReference type="ARBA" id="ARBA00010638"/>
    </source>
</evidence>
<evidence type="ECO:0000256" key="5">
    <source>
        <dbReference type="RuleBase" id="RU361279"/>
    </source>
</evidence>
<dbReference type="Pfam" id="PF01812">
    <property type="entry name" value="5-FTHF_cyc-lig"/>
    <property type="match status" value="1"/>
</dbReference>
<dbReference type="GO" id="GO:0005524">
    <property type="term" value="F:ATP binding"/>
    <property type="evidence" value="ECO:0007669"/>
    <property type="project" value="UniProtKB-KW"/>
</dbReference>
<protein>
    <recommendedName>
        <fullName evidence="5">5-formyltetrahydrofolate cyclo-ligase</fullName>
        <ecNumber evidence="5">6.3.3.2</ecNumber>
    </recommendedName>
</protein>
<gene>
    <name evidence="6" type="ORF">OKW85_06510</name>
</gene>
<evidence type="ECO:0000256" key="2">
    <source>
        <dbReference type="ARBA" id="ARBA00022741"/>
    </source>
</evidence>
<keyword evidence="2 4" id="KW-0547">Nucleotide-binding</keyword>
<dbReference type="SUPFAM" id="SSF100950">
    <property type="entry name" value="NagB/RpiA/CoA transferase-like"/>
    <property type="match status" value="1"/>
</dbReference>
<dbReference type="GO" id="GO:0009396">
    <property type="term" value="P:folic acid-containing compound biosynthetic process"/>
    <property type="evidence" value="ECO:0007669"/>
    <property type="project" value="TreeGrafter"/>
</dbReference>
<proteinExistence type="inferred from homology"/>
<feature type="binding site" evidence="4">
    <location>
        <begin position="4"/>
        <end position="8"/>
    </location>
    <ligand>
        <name>ATP</name>
        <dbReference type="ChEBI" id="CHEBI:30616"/>
    </ligand>
</feature>
<accession>A0AA47AHJ8</accession>
<feature type="binding site" evidence="4">
    <location>
        <begin position="132"/>
        <end position="140"/>
    </location>
    <ligand>
        <name>ATP</name>
        <dbReference type="ChEBI" id="CHEBI:30616"/>
    </ligand>
</feature>
<dbReference type="GO" id="GO:0035999">
    <property type="term" value="P:tetrahydrofolate interconversion"/>
    <property type="evidence" value="ECO:0007669"/>
    <property type="project" value="TreeGrafter"/>
</dbReference>
<dbReference type="InterPro" id="IPR002698">
    <property type="entry name" value="FTHF_cligase"/>
</dbReference>
<dbReference type="PIRSF" id="PIRSF006806">
    <property type="entry name" value="FTHF_cligase"/>
    <property type="match status" value="1"/>
</dbReference>
<name>A0AA47AHJ8_9FIRM</name>
<dbReference type="InterPro" id="IPR037171">
    <property type="entry name" value="NagB/RpiA_transferase-like"/>
</dbReference>
<dbReference type="PANTHER" id="PTHR23407:SF1">
    <property type="entry name" value="5-FORMYLTETRAHYDROFOLATE CYCLO-LIGASE"/>
    <property type="match status" value="1"/>
</dbReference>
<feature type="binding site" evidence="4">
    <location>
        <position position="50"/>
    </location>
    <ligand>
        <name>substrate</name>
    </ligand>
</feature>
<sequence length="188" mass="21046">MNTKEAVRRACKSQRAALSIADCNTWTALLTEQIVNCPEYISANAIMAYLAMPKEANLDDVIRHALEHGKSVYVPVCTDKTTMIAVRLKSLESITRGVLNIRIPSEPYEVIDPHDLDLILVPGAGFDRQGGRMGMGNGYYDRFLKELSPSTFMGVCWSVQLWDTPIPMDVWDQRMSKIVTEQGVIHCV</sequence>
<dbReference type="KEGG" id="vrg:OKW85_06510"/>
<keyword evidence="3 4" id="KW-0067">ATP-binding</keyword>